<feature type="transmembrane region" description="Helical" evidence="8">
    <location>
        <begin position="345"/>
        <end position="366"/>
    </location>
</feature>
<keyword evidence="5 8" id="KW-1133">Transmembrane helix</keyword>
<dbReference type="AlphaFoldDB" id="A0A0C3BE75"/>
<feature type="transmembrane region" description="Helical" evidence="8">
    <location>
        <begin position="31"/>
        <end position="53"/>
    </location>
</feature>
<feature type="transmembrane region" description="Helical" evidence="8">
    <location>
        <begin position="579"/>
        <end position="597"/>
    </location>
</feature>
<evidence type="ECO:0000256" key="5">
    <source>
        <dbReference type="ARBA" id="ARBA00022989"/>
    </source>
</evidence>
<dbReference type="GO" id="GO:0051537">
    <property type="term" value="F:2 iron, 2 sulfur cluster binding"/>
    <property type="evidence" value="ECO:0007669"/>
    <property type="project" value="InterPro"/>
</dbReference>
<gene>
    <name evidence="9" type="ORF">M408DRAFT_22638</name>
</gene>
<name>A0A0C3BE75_SERVB</name>
<dbReference type="PANTHER" id="PTHR31645:SF0">
    <property type="entry name" value="OLIGOPEPTIDE TRANSPORTER YGL114W-RELATED"/>
    <property type="match status" value="1"/>
</dbReference>
<dbReference type="InterPro" id="IPR006058">
    <property type="entry name" value="2Fe2S_fd_BS"/>
</dbReference>
<keyword evidence="10" id="KW-1185">Reference proteome</keyword>
<evidence type="ECO:0000256" key="6">
    <source>
        <dbReference type="ARBA" id="ARBA00023136"/>
    </source>
</evidence>
<dbReference type="EMBL" id="KN824287">
    <property type="protein sequence ID" value="KIM29771.1"/>
    <property type="molecule type" value="Genomic_DNA"/>
</dbReference>
<evidence type="ECO:0000256" key="8">
    <source>
        <dbReference type="SAM" id="Phobius"/>
    </source>
</evidence>
<evidence type="ECO:0000313" key="9">
    <source>
        <dbReference type="EMBL" id="KIM29771.1"/>
    </source>
</evidence>
<reference evidence="10" key="2">
    <citation type="submission" date="2015-01" db="EMBL/GenBank/DDBJ databases">
        <title>Evolutionary Origins and Diversification of the Mycorrhizal Mutualists.</title>
        <authorList>
            <consortium name="DOE Joint Genome Institute"/>
            <consortium name="Mycorrhizal Genomics Consortium"/>
            <person name="Kohler A."/>
            <person name="Kuo A."/>
            <person name="Nagy L.G."/>
            <person name="Floudas D."/>
            <person name="Copeland A."/>
            <person name="Barry K.W."/>
            <person name="Cichocki N."/>
            <person name="Veneault-Fourrey C."/>
            <person name="LaButti K."/>
            <person name="Lindquist E.A."/>
            <person name="Lipzen A."/>
            <person name="Lundell T."/>
            <person name="Morin E."/>
            <person name="Murat C."/>
            <person name="Riley R."/>
            <person name="Ohm R."/>
            <person name="Sun H."/>
            <person name="Tunlid A."/>
            <person name="Henrissat B."/>
            <person name="Grigoriev I.V."/>
            <person name="Hibbett D.S."/>
            <person name="Martin F."/>
        </authorList>
    </citation>
    <scope>NUCLEOTIDE SEQUENCE [LARGE SCALE GENOMIC DNA]</scope>
    <source>
        <strain evidence="10">MAFF 305830</strain>
    </source>
</reference>
<feature type="transmembrane region" description="Helical" evidence="8">
    <location>
        <begin position="93"/>
        <end position="118"/>
    </location>
</feature>
<comment type="similarity">
    <text evidence="2">Belongs to the oligopeptide OPT transporter family.</text>
</comment>
<feature type="transmembrane region" description="Helical" evidence="8">
    <location>
        <begin position="285"/>
        <end position="305"/>
    </location>
</feature>
<comment type="subcellular location">
    <subcellularLocation>
        <location evidence="1">Membrane</location>
        <topology evidence="1">Multi-pass membrane protein</topology>
    </subcellularLocation>
</comment>
<evidence type="ECO:0000256" key="2">
    <source>
        <dbReference type="ARBA" id="ARBA00008807"/>
    </source>
</evidence>
<dbReference type="Proteomes" id="UP000054097">
    <property type="component" value="Unassembled WGS sequence"/>
</dbReference>
<keyword evidence="3" id="KW-0813">Transport</keyword>
<evidence type="ECO:0000256" key="1">
    <source>
        <dbReference type="ARBA" id="ARBA00004141"/>
    </source>
</evidence>
<dbReference type="HOGENOM" id="CLU_010539_2_1_1"/>
<feature type="region of interest" description="Disordered" evidence="7">
    <location>
        <begin position="649"/>
        <end position="668"/>
    </location>
</feature>
<keyword evidence="6 8" id="KW-0472">Membrane</keyword>
<protein>
    <recommendedName>
        <fullName evidence="11">OPT superfamily oligopeptide transporter</fullName>
    </recommendedName>
</protein>
<feature type="transmembrane region" description="Helical" evidence="8">
    <location>
        <begin position="59"/>
        <end position="81"/>
    </location>
</feature>
<evidence type="ECO:0000256" key="4">
    <source>
        <dbReference type="ARBA" id="ARBA00022692"/>
    </source>
</evidence>
<proteinExistence type="inferred from homology"/>
<dbReference type="GO" id="GO:0035673">
    <property type="term" value="F:oligopeptide transmembrane transporter activity"/>
    <property type="evidence" value="ECO:0007669"/>
    <property type="project" value="InterPro"/>
</dbReference>
<feature type="transmembrane region" description="Helical" evidence="8">
    <location>
        <begin position="312"/>
        <end position="333"/>
    </location>
</feature>
<feature type="transmembrane region" description="Helical" evidence="8">
    <location>
        <begin position="676"/>
        <end position="699"/>
    </location>
</feature>
<dbReference type="InterPro" id="IPR004813">
    <property type="entry name" value="OPT"/>
</dbReference>
<evidence type="ECO:0000313" key="10">
    <source>
        <dbReference type="Proteomes" id="UP000054097"/>
    </source>
</evidence>
<dbReference type="PROSITE" id="PS00197">
    <property type="entry name" value="2FE2S_FER_1"/>
    <property type="match status" value="1"/>
</dbReference>
<dbReference type="NCBIfam" id="TIGR00728">
    <property type="entry name" value="OPT_sfam"/>
    <property type="match status" value="1"/>
</dbReference>
<evidence type="ECO:0008006" key="11">
    <source>
        <dbReference type="Google" id="ProtNLM"/>
    </source>
</evidence>
<feature type="transmembrane region" description="Helical" evidence="8">
    <location>
        <begin position="524"/>
        <end position="542"/>
    </location>
</feature>
<evidence type="ECO:0000256" key="3">
    <source>
        <dbReference type="ARBA" id="ARBA00022448"/>
    </source>
</evidence>
<sequence>MSDEGAEASPPRLLNGSISNSVNKNVPKPEFTARAVLLGLLVGCLIAFTNLYLGLQSGWISVMSIQSALLGRLLGLFLTQYNPRNPFTAKENVVLQTTAVATGTMPLAAGFVGIIPALGLLEEAKDGHGPIQFNWLKGILWSSGIVFFGVFLAVPLRKQTVIKEKLAFPSGTATAQLISVLYKQPLRVDAPPGPPPREQSNLAEDTERLLQPDEDLHNDNDADGREDERVAENEEIANKRVGERKNGWTPLIWSFAAAAGVTILAYFFPVVFSIPLFGVYLAREWLWYFTPSLSYVGQGIIMGFPTTVSMNLGMFVGWAILSPICSHFGWAPGSAGDMSTGARGWILWVALAIMTVDSLISLLPVVGEFLDQMIHAFGGRSSRSISTTGTTASDEVEPPSRLVPTKWVVWGLCFSIVSGTLIVWFVFGSEGIKPWATILAFALGGGMSLLGVRALGETDLNPVSGLGKISQLFFAILQPGNVVANIIAGGVAEAGAQQAGDLMQDFKTGHLVGASPRAQFQGQVIGSLVSVFVTTTAFTLYSRAYPIPGPNFPAPTAYVWLNLARLLRSSSLPPHVDQFMIAFGVFAGFLALIKVWALKHRGAWVKWIPSGVAFAIGMLNTPNFSMTRLVGGMIEFAWRRRESARRHRLRLEGEDDGDDSDGETPAESRRDEMGDIAIIIVASGFVLGEGVGSIVNLILRMLGVEQTSCWGCVKGVCGTCP</sequence>
<organism evidence="9 10">
    <name type="scientific">Serendipita vermifera MAFF 305830</name>
    <dbReference type="NCBI Taxonomy" id="933852"/>
    <lineage>
        <taxon>Eukaryota</taxon>
        <taxon>Fungi</taxon>
        <taxon>Dikarya</taxon>
        <taxon>Basidiomycota</taxon>
        <taxon>Agaricomycotina</taxon>
        <taxon>Agaricomycetes</taxon>
        <taxon>Sebacinales</taxon>
        <taxon>Serendipitaceae</taxon>
        <taxon>Serendipita</taxon>
    </lineage>
</organism>
<feature type="transmembrane region" description="Helical" evidence="8">
    <location>
        <begin position="251"/>
        <end position="279"/>
    </location>
</feature>
<dbReference type="PANTHER" id="PTHR31645">
    <property type="entry name" value="OLIGOPEPTIDE TRANSPORTER YGL114W-RELATED"/>
    <property type="match status" value="1"/>
</dbReference>
<feature type="compositionally biased region" description="Acidic residues" evidence="7">
    <location>
        <begin position="653"/>
        <end position="664"/>
    </location>
</feature>
<feature type="region of interest" description="Disordered" evidence="7">
    <location>
        <begin position="208"/>
        <end position="236"/>
    </location>
</feature>
<reference evidence="9 10" key="1">
    <citation type="submission" date="2014-04" db="EMBL/GenBank/DDBJ databases">
        <authorList>
            <consortium name="DOE Joint Genome Institute"/>
            <person name="Kuo A."/>
            <person name="Zuccaro A."/>
            <person name="Kohler A."/>
            <person name="Nagy L.G."/>
            <person name="Floudas D."/>
            <person name="Copeland A."/>
            <person name="Barry K.W."/>
            <person name="Cichocki N."/>
            <person name="Veneault-Fourrey C."/>
            <person name="LaButti K."/>
            <person name="Lindquist E.A."/>
            <person name="Lipzen A."/>
            <person name="Lundell T."/>
            <person name="Morin E."/>
            <person name="Murat C."/>
            <person name="Sun H."/>
            <person name="Tunlid A."/>
            <person name="Henrissat B."/>
            <person name="Grigoriev I.V."/>
            <person name="Hibbett D.S."/>
            <person name="Martin F."/>
            <person name="Nordberg H.P."/>
            <person name="Cantor M.N."/>
            <person name="Hua S.X."/>
        </authorList>
    </citation>
    <scope>NUCLEOTIDE SEQUENCE [LARGE SCALE GENOMIC DNA]</scope>
    <source>
        <strain evidence="9 10">MAFF 305830</strain>
    </source>
</reference>
<accession>A0A0C3BE75</accession>
<feature type="transmembrane region" description="Helical" evidence="8">
    <location>
        <begin position="407"/>
        <end position="426"/>
    </location>
</feature>
<feature type="transmembrane region" description="Helical" evidence="8">
    <location>
        <begin position="432"/>
        <end position="452"/>
    </location>
</feature>
<dbReference type="InterPro" id="IPR045035">
    <property type="entry name" value="YSL-like"/>
</dbReference>
<dbReference type="Pfam" id="PF03169">
    <property type="entry name" value="OPT"/>
    <property type="match status" value="1"/>
</dbReference>
<dbReference type="OrthoDB" id="627262at2759"/>
<dbReference type="STRING" id="933852.A0A0C3BE75"/>
<keyword evidence="4 8" id="KW-0812">Transmembrane</keyword>
<feature type="transmembrane region" description="Helical" evidence="8">
    <location>
        <begin position="138"/>
        <end position="156"/>
    </location>
</feature>
<dbReference type="GO" id="GO:0000329">
    <property type="term" value="C:fungal-type vacuole membrane"/>
    <property type="evidence" value="ECO:0007669"/>
    <property type="project" value="TreeGrafter"/>
</dbReference>
<evidence type="ECO:0000256" key="7">
    <source>
        <dbReference type="SAM" id="MobiDB-lite"/>
    </source>
</evidence>